<evidence type="ECO:0000256" key="7">
    <source>
        <dbReference type="SAM" id="Phobius"/>
    </source>
</evidence>
<dbReference type="Proteomes" id="UP000466535">
    <property type="component" value="Unassembled WGS sequence"/>
</dbReference>
<keyword evidence="9" id="KW-1185">Reference proteome</keyword>
<feature type="region of interest" description="Disordered" evidence="6">
    <location>
        <begin position="427"/>
        <end position="453"/>
    </location>
</feature>
<organism evidence="8 9">
    <name type="scientific">Halovenus carboxidivorans</name>
    <dbReference type="NCBI Taxonomy" id="2692199"/>
    <lineage>
        <taxon>Archaea</taxon>
        <taxon>Methanobacteriati</taxon>
        <taxon>Methanobacteriota</taxon>
        <taxon>Stenosarchaea group</taxon>
        <taxon>Halobacteria</taxon>
        <taxon>Halobacteriales</taxon>
        <taxon>Haloarculaceae</taxon>
        <taxon>Halovenus</taxon>
    </lineage>
</organism>
<keyword evidence="3 7" id="KW-0812">Transmembrane</keyword>
<feature type="transmembrane region" description="Helical" evidence="7">
    <location>
        <begin position="269"/>
        <end position="291"/>
    </location>
</feature>
<dbReference type="Pfam" id="PF02653">
    <property type="entry name" value="BPD_transp_2"/>
    <property type="match status" value="1"/>
</dbReference>
<gene>
    <name evidence="8" type="ORF">GRX03_12625</name>
</gene>
<dbReference type="PANTHER" id="PTHR30482:SF17">
    <property type="entry name" value="ABC TRANSPORTER ATP-BINDING PROTEIN"/>
    <property type="match status" value="1"/>
</dbReference>
<dbReference type="GO" id="GO:0015658">
    <property type="term" value="F:branched-chain amino acid transmembrane transporter activity"/>
    <property type="evidence" value="ECO:0007669"/>
    <property type="project" value="InterPro"/>
</dbReference>
<comment type="subcellular location">
    <subcellularLocation>
        <location evidence="1">Cell membrane</location>
        <topology evidence="1">Multi-pass membrane protein</topology>
    </subcellularLocation>
</comment>
<evidence type="ECO:0000256" key="1">
    <source>
        <dbReference type="ARBA" id="ARBA00004651"/>
    </source>
</evidence>
<dbReference type="PANTHER" id="PTHR30482">
    <property type="entry name" value="HIGH-AFFINITY BRANCHED-CHAIN AMINO ACID TRANSPORT SYSTEM PERMEASE"/>
    <property type="match status" value="1"/>
</dbReference>
<evidence type="ECO:0000256" key="3">
    <source>
        <dbReference type="ARBA" id="ARBA00022692"/>
    </source>
</evidence>
<dbReference type="AlphaFoldDB" id="A0A6B0T8A0"/>
<evidence type="ECO:0000256" key="4">
    <source>
        <dbReference type="ARBA" id="ARBA00022989"/>
    </source>
</evidence>
<evidence type="ECO:0000313" key="9">
    <source>
        <dbReference type="Proteomes" id="UP000466535"/>
    </source>
</evidence>
<comment type="caution">
    <text evidence="8">The sequence shown here is derived from an EMBL/GenBank/DDBJ whole genome shotgun (WGS) entry which is preliminary data.</text>
</comment>
<feature type="transmembrane region" description="Helical" evidence="7">
    <location>
        <begin position="143"/>
        <end position="160"/>
    </location>
</feature>
<dbReference type="EMBL" id="WUUT01000005">
    <property type="protein sequence ID" value="MXR52446.1"/>
    <property type="molecule type" value="Genomic_DNA"/>
</dbReference>
<feature type="compositionally biased region" description="Acidic residues" evidence="6">
    <location>
        <begin position="431"/>
        <end position="453"/>
    </location>
</feature>
<proteinExistence type="predicted"/>
<evidence type="ECO:0000256" key="5">
    <source>
        <dbReference type="ARBA" id="ARBA00023136"/>
    </source>
</evidence>
<dbReference type="InterPro" id="IPR043428">
    <property type="entry name" value="LivM-like"/>
</dbReference>
<reference evidence="8 9" key="1">
    <citation type="submission" date="2019-12" db="EMBL/GenBank/DDBJ databases">
        <title>Isolation and characterization of three novel carbon monoxide-oxidizing members of Halobacteria from salione crusts and soils.</title>
        <authorList>
            <person name="Myers M.R."/>
            <person name="King G.M."/>
        </authorList>
    </citation>
    <scope>NUCLEOTIDE SEQUENCE [LARGE SCALE GENOMIC DNA]</scope>
    <source>
        <strain evidence="8 9">WSH3</strain>
    </source>
</reference>
<feature type="transmembrane region" description="Helical" evidence="7">
    <location>
        <begin position="303"/>
        <end position="333"/>
    </location>
</feature>
<dbReference type="CDD" id="cd06581">
    <property type="entry name" value="TM_PBP1_LivM_like"/>
    <property type="match status" value="1"/>
</dbReference>
<protein>
    <submittedName>
        <fullName evidence="8">Branched-chain amino acid ABC transporter permease</fullName>
    </submittedName>
</protein>
<feature type="transmembrane region" description="Helical" evidence="7">
    <location>
        <begin position="221"/>
        <end position="239"/>
    </location>
</feature>
<evidence type="ECO:0000313" key="8">
    <source>
        <dbReference type="EMBL" id="MXR52446.1"/>
    </source>
</evidence>
<evidence type="ECO:0000256" key="2">
    <source>
        <dbReference type="ARBA" id="ARBA00022475"/>
    </source>
</evidence>
<feature type="transmembrane region" description="Helical" evidence="7">
    <location>
        <begin position="115"/>
        <end position="137"/>
    </location>
</feature>
<sequence length="453" mass="48633">MSADAAHQYEPDSWPVQYLQDHAIHIAVVLVFLAYPFAYDVLVDLFALTAEMILPEPDTMLMVFVLGLFAMSFDFVSGYTGYLSFGHAAFFGIGAYFVVLGYNGQLPIVPAEFPFLALLLLGAVVAALFALLVGLLAFRLSGVYFAMITLGITEIMYVISQHWDYLTPGNSDPATGTTAGGANLADFEPMIGIPFIDPLNANVHPGFGDTSILGIEFGDSVIVAYLLVGLLVLICYFLMQRIIHSPFGRVMIAIRENEERAKAIGYNVFYYKIGAFMIAAFFGAVAGALLIVIEGTASPDTTLFFLVTGFALVATIIGGLGTLAGPLFGYIFLESVNEFLTREASGGGLQPWLQEVLPESVLTATIGGITVDGAMDAFMTGHGEFYAGIIFVVFVLYVPVGMLGTLRLRLGSETVARSVSRRIGRLRADDTTGEVDTDPPAETETEAGADESD</sequence>
<dbReference type="OrthoDB" id="30958at2157"/>
<keyword evidence="2" id="KW-1003">Cell membrane</keyword>
<evidence type="ECO:0000256" key="6">
    <source>
        <dbReference type="SAM" id="MobiDB-lite"/>
    </source>
</evidence>
<keyword evidence="5 7" id="KW-0472">Membrane</keyword>
<name>A0A6B0T8A0_9EURY</name>
<keyword evidence="4 7" id="KW-1133">Transmembrane helix</keyword>
<feature type="transmembrane region" description="Helical" evidence="7">
    <location>
        <begin position="60"/>
        <end position="79"/>
    </location>
</feature>
<accession>A0A6B0T8A0</accession>
<dbReference type="InterPro" id="IPR001851">
    <property type="entry name" value="ABC_transp_permease"/>
</dbReference>
<feature type="transmembrane region" description="Helical" evidence="7">
    <location>
        <begin position="23"/>
        <end position="48"/>
    </location>
</feature>
<dbReference type="RefSeq" id="WP_159764584.1">
    <property type="nucleotide sequence ID" value="NZ_WUUT01000005.1"/>
</dbReference>
<feature type="transmembrane region" description="Helical" evidence="7">
    <location>
        <begin position="85"/>
        <end position="103"/>
    </location>
</feature>
<feature type="transmembrane region" description="Helical" evidence="7">
    <location>
        <begin position="385"/>
        <end position="408"/>
    </location>
</feature>
<dbReference type="GO" id="GO:0005886">
    <property type="term" value="C:plasma membrane"/>
    <property type="evidence" value="ECO:0007669"/>
    <property type="project" value="UniProtKB-SubCell"/>
</dbReference>